<dbReference type="GO" id="GO:0000226">
    <property type="term" value="P:microtubule cytoskeleton organization"/>
    <property type="evidence" value="ECO:0007669"/>
    <property type="project" value="TreeGrafter"/>
</dbReference>
<dbReference type="InterPro" id="IPR001084">
    <property type="entry name" value="MAP_tubulin-bd_rpt"/>
</dbReference>
<dbReference type="Pfam" id="PF00418">
    <property type="entry name" value="Tubulin-binding"/>
    <property type="match status" value="1"/>
</dbReference>
<name>A0A8C4NL35_EPTBU</name>
<keyword evidence="3" id="KW-0597">Phosphoprotein</keyword>
<keyword evidence="5" id="KW-0677">Repeat</keyword>
<dbReference type="Proteomes" id="UP000694388">
    <property type="component" value="Unplaced"/>
</dbReference>
<dbReference type="GeneTree" id="ENSGT00940000173910"/>
<evidence type="ECO:0000256" key="3">
    <source>
        <dbReference type="ARBA" id="ARBA00022553"/>
    </source>
</evidence>
<dbReference type="PROSITE" id="PS51491">
    <property type="entry name" value="TAU_MAP_2"/>
    <property type="match status" value="1"/>
</dbReference>
<keyword evidence="6" id="KW-0206">Cytoskeleton</keyword>
<dbReference type="Ensembl" id="ENSEBUT00000004820.1">
    <property type="protein sequence ID" value="ENSEBUP00000004385.1"/>
    <property type="gene ID" value="ENSEBUG00000003107.1"/>
</dbReference>
<keyword evidence="2" id="KW-0963">Cytoplasm</keyword>
<evidence type="ECO:0000256" key="2">
    <source>
        <dbReference type="ARBA" id="ARBA00022490"/>
    </source>
</evidence>
<feature type="compositionally biased region" description="Basic and acidic residues" evidence="7">
    <location>
        <begin position="66"/>
        <end position="82"/>
    </location>
</feature>
<evidence type="ECO:0000256" key="4">
    <source>
        <dbReference type="ARBA" id="ARBA00022701"/>
    </source>
</evidence>
<dbReference type="GO" id="GO:0043005">
    <property type="term" value="C:neuron projection"/>
    <property type="evidence" value="ECO:0007669"/>
    <property type="project" value="TreeGrafter"/>
</dbReference>
<dbReference type="GO" id="GO:0005874">
    <property type="term" value="C:microtubule"/>
    <property type="evidence" value="ECO:0007669"/>
    <property type="project" value="UniProtKB-KW"/>
</dbReference>
<dbReference type="PANTHER" id="PTHR11501:SF18">
    <property type="entry name" value="MICROTUBULE-ASSOCIATED PROTEIN"/>
    <property type="match status" value="1"/>
</dbReference>
<evidence type="ECO:0000256" key="7">
    <source>
        <dbReference type="SAM" id="MobiDB-lite"/>
    </source>
</evidence>
<evidence type="ECO:0000313" key="8">
    <source>
        <dbReference type="Ensembl" id="ENSEBUP00000004385.1"/>
    </source>
</evidence>
<evidence type="ECO:0000256" key="1">
    <source>
        <dbReference type="ARBA" id="ARBA00004245"/>
    </source>
</evidence>
<comment type="subcellular location">
    <subcellularLocation>
        <location evidence="1">Cytoplasm</location>
        <location evidence="1">Cytoskeleton</location>
    </subcellularLocation>
</comment>
<accession>A0A8C4NL35</accession>
<protein>
    <recommendedName>
        <fullName evidence="10">Microtubule-associated protein</fullName>
    </recommendedName>
</protein>
<evidence type="ECO:0000256" key="5">
    <source>
        <dbReference type="ARBA" id="ARBA00022737"/>
    </source>
</evidence>
<dbReference type="InterPro" id="IPR027324">
    <property type="entry name" value="MAP2/MAP4/Tau"/>
</dbReference>
<dbReference type="GO" id="GO:0008017">
    <property type="term" value="F:microtubule binding"/>
    <property type="evidence" value="ECO:0007669"/>
    <property type="project" value="InterPro"/>
</dbReference>
<evidence type="ECO:0008006" key="10">
    <source>
        <dbReference type="Google" id="ProtNLM"/>
    </source>
</evidence>
<evidence type="ECO:0000313" key="9">
    <source>
        <dbReference type="Proteomes" id="UP000694388"/>
    </source>
</evidence>
<feature type="compositionally biased region" description="Polar residues" evidence="7">
    <location>
        <begin position="54"/>
        <end position="65"/>
    </location>
</feature>
<reference evidence="8" key="2">
    <citation type="submission" date="2025-09" db="UniProtKB">
        <authorList>
            <consortium name="Ensembl"/>
        </authorList>
    </citation>
    <scope>IDENTIFICATION</scope>
</reference>
<feature type="compositionally biased region" description="Polar residues" evidence="7">
    <location>
        <begin position="85"/>
        <end position="97"/>
    </location>
</feature>
<feature type="region of interest" description="Disordered" evidence="7">
    <location>
        <begin position="54"/>
        <end position="111"/>
    </location>
</feature>
<proteinExistence type="predicted"/>
<dbReference type="AlphaFoldDB" id="A0A8C4NL35"/>
<organism evidence="8 9">
    <name type="scientific">Eptatretus burgeri</name>
    <name type="common">Inshore hagfish</name>
    <dbReference type="NCBI Taxonomy" id="7764"/>
    <lineage>
        <taxon>Eukaryota</taxon>
        <taxon>Metazoa</taxon>
        <taxon>Chordata</taxon>
        <taxon>Craniata</taxon>
        <taxon>Vertebrata</taxon>
        <taxon>Cyclostomata</taxon>
        <taxon>Myxini</taxon>
        <taxon>Myxiniformes</taxon>
        <taxon>Myxinidae</taxon>
        <taxon>Eptatretinae</taxon>
        <taxon>Eptatretus</taxon>
    </lineage>
</organism>
<reference evidence="8" key="1">
    <citation type="submission" date="2025-08" db="UniProtKB">
        <authorList>
            <consortium name="Ensembl"/>
        </authorList>
    </citation>
    <scope>IDENTIFICATION</scope>
</reference>
<sequence>MAMDFSEATLQEISLQIVEKAKAAAIAIISQERGSKTADGGGASVGVGNGSMKTLCNQLNLPPSSDSKRSTTAQKDHIEKKHSSPTKIPRSTRNPQESGGERSNRRRVPPPIRIVESSLERSATETGACSSTCRKIKPTKAKIFSKKMDFSHVQSKCGSLDNIKHVPGSGRHVQVTQQKFDYRHVRSRCGTWANREKKAPSKVSIVQAQSTINEKTTNA</sequence>
<dbReference type="PANTHER" id="PTHR11501">
    <property type="entry name" value="MICROTUBULE-ASSOCIATED PROTEIN"/>
    <property type="match status" value="1"/>
</dbReference>
<dbReference type="GO" id="GO:0031175">
    <property type="term" value="P:neuron projection development"/>
    <property type="evidence" value="ECO:0007669"/>
    <property type="project" value="TreeGrafter"/>
</dbReference>
<evidence type="ECO:0000256" key="6">
    <source>
        <dbReference type="ARBA" id="ARBA00023212"/>
    </source>
</evidence>
<keyword evidence="4" id="KW-0493">Microtubule</keyword>
<keyword evidence="9" id="KW-1185">Reference proteome</keyword>